<dbReference type="PANTHER" id="PTHR23015">
    <property type="entry name" value="UNCHARACTERIZED C.ELEGANS PROTEIN"/>
    <property type="match status" value="1"/>
</dbReference>
<evidence type="ECO:0000313" key="4">
    <source>
        <dbReference type="Proteomes" id="UP000008068"/>
    </source>
</evidence>
<sequence>MPNYNEKAIEGHLYCWQLQRKSPNFAHAGLLKVTITEVWSLEDVKSFYNKINRGQYTLQGDDAIKGFIYCLYRQRFSTKAAHAKMCKVLGDDGIKMEDVQEIYQKIEEGYNMELISLEGIMKLMDEKIVNKLDLKSRLSLRNTSKALRTLIENGNYKMKSLTFAMEEERIAIEDDQDYQCVFRKQGDKCAIYDNGDYKLVKGAFWKRAERGLKLFLGVNNNTKIENLELKIPKYFEPKLTFVDILGGLDKKLKVKTLYFNTPNYSIMYHIADLLNCLDSHELEELTTRCYLHAFFAYQIFGTEHWKNLKCFRCYEQVYYENLGDTFGHLHYGRFGPLRFPTVDQLTHLKDKLLHNQNLMAMKVYQRLERENVDEFRSHFDQISDFKTPFHVVPATDRKVLSVFIDSIAILFKGPCSECSVCGDTAELRGTASGLLERFHRERNDSSK</sequence>
<dbReference type="GO" id="GO:0045087">
    <property type="term" value="P:innate immune response"/>
    <property type="evidence" value="ECO:0007669"/>
    <property type="project" value="TreeGrafter"/>
</dbReference>
<dbReference type="EMBL" id="GL379787">
    <property type="protein sequence ID" value="EGT30869.1"/>
    <property type="molecule type" value="Genomic_DNA"/>
</dbReference>
<dbReference type="InterPro" id="IPR040161">
    <property type="entry name" value="FB224"/>
</dbReference>
<feature type="domain" description="DUF38" evidence="1">
    <location>
        <begin position="241"/>
        <end position="380"/>
    </location>
</feature>
<evidence type="ECO:0000259" key="1">
    <source>
        <dbReference type="Pfam" id="PF01827"/>
    </source>
</evidence>
<dbReference type="AlphaFoldDB" id="G0M9G3"/>
<keyword evidence="4" id="KW-1185">Reference proteome</keyword>
<dbReference type="PANTHER" id="PTHR23015:SF4">
    <property type="entry name" value="DUF38 DOMAIN-CONTAINING PROTEIN-RELATED"/>
    <property type="match status" value="1"/>
</dbReference>
<protein>
    <recommendedName>
        <fullName evidence="5">F-box domain-containing protein</fullName>
    </recommendedName>
</protein>
<reference evidence="4" key="1">
    <citation type="submission" date="2011-07" db="EMBL/GenBank/DDBJ databases">
        <authorList>
            <consortium name="Caenorhabditis brenneri Sequencing and Analysis Consortium"/>
            <person name="Wilson R.K."/>
        </authorList>
    </citation>
    <scope>NUCLEOTIDE SEQUENCE [LARGE SCALE GENOMIC DNA]</scope>
    <source>
        <strain evidence="4">PB2801</strain>
    </source>
</reference>
<dbReference type="InterPro" id="IPR002900">
    <property type="entry name" value="DUF38/FTH_CAE_spp"/>
</dbReference>
<evidence type="ECO:0000313" key="3">
    <source>
        <dbReference type="EMBL" id="EGT30869.1"/>
    </source>
</evidence>
<evidence type="ECO:0000259" key="2">
    <source>
        <dbReference type="Pfam" id="PF17906"/>
    </source>
</evidence>
<evidence type="ECO:0008006" key="5">
    <source>
        <dbReference type="Google" id="ProtNLM"/>
    </source>
</evidence>
<accession>G0M9G3</accession>
<dbReference type="Pfam" id="PF17906">
    <property type="entry name" value="HTH_48"/>
    <property type="match status" value="1"/>
</dbReference>
<name>G0M9G3_CAEBE</name>
<dbReference type="InterPro" id="IPR041426">
    <property type="entry name" value="Mos1_HTH"/>
</dbReference>
<dbReference type="HOGENOM" id="CLU_598840_0_0_1"/>
<gene>
    <name evidence="3" type="ORF">CAEBREN_26134</name>
</gene>
<proteinExistence type="predicted"/>
<dbReference type="Proteomes" id="UP000008068">
    <property type="component" value="Unassembled WGS sequence"/>
</dbReference>
<organism evidence="4">
    <name type="scientific">Caenorhabditis brenneri</name>
    <name type="common">Nematode worm</name>
    <dbReference type="NCBI Taxonomy" id="135651"/>
    <lineage>
        <taxon>Eukaryota</taxon>
        <taxon>Metazoa</taxon>
        <taxon>Ecdysozoa</taxon>
        <taxon>Nematoda</taxon>
        <taxon>Chromadorea</taxon>
        <taxon>Rhabditida</taxon>
        <taxon>Rhabditina</taxon>
        <taxon>Rhabditomorpha</taxon>
        <taxon>Rhabditoidea</taxon>
        <taxon>Rhabditidae</taxon>
        <taxon>Peloderinae</taxon>
        <taxon>Caenorhabditis</taxon>
    </lineage>
</organism>
<dbReference type="InParanoid" id="G0M9G3"/>
<dbReference type="Pfam" id="PF01827">
    <property type="entry name" value="FTH"/>
    <property type="match status" value="1"/>
</dbReference>
<feature type="domain" description="Mos1 transposase HTH" evidence="2">
    <location>
        <begin position="63"/>
        <end position="109"/>
    </location>
</feature>